<gene>
    <name evidence="3" type="ORF">P256_00154</name>
</gene>
<dbReference type="PANTHER" id="PTHR34580:SF1">
    <property type="entry name" value="PROTEIN PAFC"/>
    <property type="match status" value="1"/>
</dbReference>
<dbReference type="InterPro" id="IPR057727">
    <property type="entry name" value="WCX_dom"/>
</dbReference>
<dbReference type="InterPro" id="IPR051534">
    <property type="entry name" value="CBASS_pafABC_assoc_protein"/>
</dbReference>
<dbReference type="OrthoDB" id="8595817at2"/>
<dbReference type="Proteomes" id="UP000023785">
    <property type="component" value="Unassembled WGS sequence"/>
</dbReference>
<accession>V2TZ67</accession>
<reference evidence="3 4" key="1">
    <citation type="submission" date="2013-10" db="EMBL/GenBank/DDBJ databases">
        <title>The Genome Sequence of Acinetobacter nectaris CIP 110549.</title>
        <authorList>
            <consortium name="The Broad Institute Genomics Platform"/>
            <consortium name="The Broad Institute Genome Sequencing Center for Infectious Disease"/>
            <person name="Cerqueira G."/>
            <person name="Feldgarden M."/>
            <person name="Courvalin P."/>
            <person name="Grillot-Courvalin C."/>
            <person name="Clermont D."/>
            <person name="Rocha E."/>
            <person name="Yoon E.-J."/>
            <person name="Nemec A."/>
            <person name="Young S.K."/>
            <person name="Zeng Q."/>
            <person name="Gargeya S."/>
            <person name="Fitzgerald M."/>
            <person name="Abouelleil A."/>
            <person name="Alvarado L."/>
            <person name="Berlin A.M."/>
            <person name="Chapman S.B."/>
            <person name="Gainer-Dewar J."/>
            <person name="Goldberg J."/>
            <person name="Gnerre S."/>
            <person name="Griggs A."/>
            <person name="Gujja S."/>
            <person name="Hansen M."/>
            <person name="Howarth C."/>
            <person name="Imamovic A."/>
            <person name="Ireland A."/>
            <person name="Larimer J."/>
            <person name="McCowan C."/>
            <person name="Murphy C."/>
            <person name="Pearson M."/>
            <person name="Poon T.W."/>
            <person name="Priest M."/>
            <person name="Roberts A."/>
            <person name="Saif S."/>
            <person name="Shea T."/>
            <person name="Sykes S."/>
            <person name="Wortman J."/>
            <person name="Nusbaum C."/>
            <person name="Birren B."/>
        </authorList>
    </citation>
    <scope>NUCLEOTIDE SEQUENCE [LARGE SCALE GENOMIC DNA]</scope>
    <source>
        <strain evidence="3 4">CIP 110549</strain>
    </source>
</reference>
<feature type="domain" description="WYL" evidence="1">
    <location>
        <begin position="157"/>
        <end position="224"/>
    </location>
</feature>
<dbReference type="PANTHER" id="PTHR34580">
    <property type="match status" value="1"/>
</dbReference>
<evidence type="ECO:0000259" key="2">
    <source>
        <dbReference type="Pfam" id="PF25583"/>
    </source>
</evidence>
<dbReference type="AlphaFoldDB" id="V2TZ67"/>
<comment type="caution">
    <text evidence="3">The sequence shown here is derived from an EMBL/GenBank/DDBJ whole genome shotgun (WGS) entry which is preliminary data.</text>
</comment>
<evidence type="ECO:0000259" key="1">
    <source>
        <dbReference type="Pfam" id="PF13280"/>
    </source>
</evidence>
<dbReference type="STRING" id="1392540.P256_00154"/>
<dbReference type="Pfam" id="PF13280">
    <property type="entry name" value="WYL"/>
    <property type="match status" value="1"/>
</dbReference>
<sequence>MSIQEKDTSNSLYRQWQILSRLTAGTWTGTRTLQEILEREGVAISLRTIQRDLNQLAQRFPIENNGETPQGWRWQANAPIQSLPQMTSSQAVTFMMVEEHLRHLLPQSLIEEMNPWFDLARHSLSTQNNVRQWINRVRIVPASQPLIPPIVNKVAQQVIYEGLLQDKQLECIYQARTNQGENKTYILNPLALVQKGAIIYLICTRHDKSDVRTFALHRFKSATVLDHRALHPANFNIDEYIESGALGFRVNYDQPTKNIQLKLKMTENTAQTFYESKLSLDQEIEPIDENIVEVSATVPFTSQLVWWLRSFGKKILHIEPYIVAQQVYEVEEKKPAQ</sequence>
<evidence type="ECO:0000313" key="3">
    <source>
        <dbReference type="EMBL" id="ESK41165.1"/>
    </source>
</evidence>
<dbReference type="Pfam" id="PF25583">
    <property type="entry name" value="WCX"/>
    <property type="match status" value="1"/>
</dbReference>
<protein>
    <submittedName>
        <fullName evidence="3">Uncharacterized protein</fullName>
    </submittedName>
</protein>
<dbReference type="EMBL" id="AYER01000001">
    <property type="protein sequence ID" value="ESK41165.1"/>
    <property type="molecule type" value="Genomic_DNA"/>
</dbReference>
<name>V2TZ67_9GAMM</name>
<dbReference type="RefSeq" id="WP_023271758.1">
    <property type="nucleotide sequence ID" value="NZ_KI530712.1"/>
</dbReference>
<dbReference type="PATRIC" id="fig|1392540.3.peg.149"/>
<dbReference type="eggNOG" id="COG2378">
    <property type="taxonomic scope" value="Bacteria"/>
</dbReference>
<dbReference type="HOGENOM" id="CLU_041141_0_1_6"/>
<evidence type="ECO:0000313" key="4">
    <source>
        <dbReference type="Proteomes" id="UP000023785"/>
    </source>
</evidence>
<organism evidence="3 4">
    <name type="scientific">Acinetobacter nectaris CIP 110549</name>
    <dbReference type="NCBI Taxonomy" id="1392540"/>
    <lineage>
        <taxon>Bacteria</taxon>
        <taxon>Pseudomonadati</taxon>
        <taxon>Pseudomonadota</taxon>
        <taxon>Gammaproteobacteria</taxon>
        <taxon>Moraxellales</taxon>
        <taxon>Moraxellaceae</taxon>
        <taxon>Acinetobacter</taxon>
    </lineage>
</organism>
<dbReference type="InterPro" id="IPR036390">
    <property type="entry name" value="WH_DNA-bd_sf"/>
</dbReference>
<feature type="domain" description="WCX" evidence="2">
    <location>
        <begin position="259"/>
        <end position="327"/>
    </location>
</feature>
<dbReference type="InterPro" id="IPR026881">
    <property type="entry name" value="WYL_dom"/>
</dbReference>
<dbReference type="SUPFAM" id="SSF46785">
    <property type="entry name" value="Winged helix' DNA-binding domain"/>
    <property type="match status" value="1"/>
</dbReference>
<keyword evidence="4" id="KW-1185">Reference proteome</keyword>
<proteinExistence type="predicted"/>
<dbReference type="PROSITE" id="PS52050">
    <property type="entry name" value="WYL"/>
    <property type="match status" value="1"/>
</dbReference>